<comment type="caution">
    <text evidence="7">The sequence shown here is derived from an EMBL/GenBank/DDBJ whole genome shotgun (WGS) entry which is preliminary data.</text>
</comment>
<dbReference type="InterPro" id="IPR018313">
    <property type="entry name" value="SBP_3_CS"/>
</dbReference>
<evidence type="ECO:0000256" key="4">
    <source>
        <dbReference type="RuleBase" id="RU003744"/>
    </source>
</evidence>
<feature type="domain" description="Solute-binding protein family 3/N-terminal" evidence="6">
    <location>
        <begin position="36"/>
        <end position="259"/>
    </location>
</feature>
<evidence type="ECO:0000256" key="5">
    <source>
        <dbReference type="SAM" id="SignalP"/>
    </source>
</evidence>
<sequence>MRRLPIVLLLALLVAGCGAPAAPGSPTPERVASSQVLRVCSTGDYRPLTALAADGTWSGIDVDMARDLAAELGARAELVRTTWATLLDDVVAGRCDIAVGGVSVTPDRAERAVFTEPYLRDGKTPIVRCPDVARYGTVADIDRPGVRVVVNPGGTNERFARQTFTRATIVDHPDNSTIFDEIVAGRADLMVTDAIETRWQAAQHPGVLCSVHPDAPFTASEKAYLTPAGDPAFTGRVNAWLRTARTDGTWDRLARPWLG</sequence>
<feature type="signal peptide" evidence="5">
    <location>
        <begin position="1"/>
        <end position="21"/>
    </location>
</feature>
<dbReference type="PANTHER" id="PTHR35936:SF19">
    <property type="entry name" value="AMINO-ACID-BINDING PROTEIN YXEM-RELATED"/>
    <property type="match status" value="1"/>
</dbReference>
<gene>
    <name evidence="7" type="ORF">WHI96_04190</name>
</gene>
<dbReference type="RefSeq" id="WP_345650651.1">
    <property type="nucleotide sequence ID" value="NZ_BAABLY010000070.1"/>
</dbReference>
<evidence type="ECO:0000259" key="6">
    <source>
        <dbReference type="SMART" id="SM00062"/>
    </source>
</evidence>
<name>A0ABV1JS56_9PSEU</name>
<dbReference type="InterPro" id="IPR001638">
    <property type="entry name" value="Solute-binding_3/MltF_N"/>
</dbReference>
<protein>
    <submittedName>
        <fullName evidence="7">Transporter substrate-binding domain-containing protein</fullName>
    </submittedName>
</protein>
<evidence type="ECO:0000313" key="8">
    <source>
        <dbReference type="Proteomes" id="UP001464923"/>
    </source>
</evidence>
<reference evidence="7 8" key="1">
    <citation type="submission" date="2024-03" db="EMBL/GenBank/DDBJ databases">
        <title>Draft genome sequence of Pseudonocardia tropica JCM 19149.</title>
        <authorList>
            <person name="Butdee W."/>
            <person name="Duangmal K."/>
        </authorList>
    </citation>
    <scope>NUCLEOTIDE SEQUENCE [LARGE SCALE GENOMIC DNA]</scope>
    <source>
        <strain evidence="7 8">JCM 19149</strain>
    </source>
</reference>
<feature type="chain" id="PRO_5047261482" evidence="5">
    <location>
        <begin position="22"/>
        <end position="259"/>
    </location>
</feature>
<dbReference type="PROSITE" id="PS01039">
    <property type="entry name" value="SBP_BACTERIAL_3"/>
    <property type="match status" value="1"/>
</dbReference>
<keyword evidence="8" id="KW-1185">Reference proteome</keyword>
<dbReference type="SUPFAM" id="SSF53850">
    <property type="entry name" value="Periplasmic binding protein-like II"/>
    <property type="match status" value="1"/>
</dbReference>
<dbReference type="Gene3D" id="3.40.190.10">
    <property type="entry name" value="Periplasmic binding protein-like II"/>
    <property type="match status" value="2"/>
</dbReference>
<evidence type="ECO:0000256" key="2">
    <source>
        <dbReference type="ARBA" id="ARBA00010333"/>
    </source>
</evidence>
<proteinExistence type="inferred from homology"/>
<dbReference type="SMART" id="SM00062">
    <property type="entry name" value="PBPb"/>
    <property type="match status" value="1"/>
</dbReference>
<evidence type="ECO:0000256" key="1">
    <source>
        <dbReference type="ARBA" id="ARBA00004196"/>
    </source>
</evidence>
<evidence type="ECO:0000256" key="3">
    <source>
        <dbReference type="ARBA" id="ARBA00022729"/>
    </source>
</evidence>
<accession>A0ABV1JS56</accession>
<keyword evidence="3 5" id="KW-0732">Signal</keyword>
<dbReference type="EMBL" id="JBEDNP010000002">
    <property type="protein sequence ID" value="MEQ3538007.1"/>
    <property type="molecule type" value="Genomic_DNA"/>
</dbReference>
<comment type="subcellular location">
    <subcellularLocation>
        <location evidence="1">Cell envelope</location>
    </subcellularLocation>
</comment>
<comment type="similarity">
    <text evidence="2 4">Belongs to the bacterial solute-binding protein 3 family.</text>
</comment>
<dbReference type="PROSITE" id="PS51257">
    <property type="entry name" value="PROKAR_LIPOPROTEIN"/>
    <property type="match status" value="1"/>
</dbReference>
<evidence type="ECO:0000313" key="7">
    <source>
        <dbReference type="EMBL" id="MEQ3538007.1"/>
    </source>
</evidence>
<dbReference type="Pfam" id="PF00497">
    <property type="entry name" value="SBP_bac_3"/>
    <property type="match status" value="1"/>
</dbReference>
<dbReference type="PANTHER" id="PTHR35936">
    <property type="entry name" value="MEMBRANE-BOUND LYTIC MUREIN TRANSGLYCOSYLASE F"/>
    <property type="match status" value="1"/>
</dbReference>
<dbReference type="Proteomes" id="UP001464923">
    <property type="component" value="Unassembled WGS sequence"/>
</dbReference>
<organism evidence="7 8">
    <name type="scientific">Pseudonocardia tropica</name>
    <dbReference type="NCBI Taxonomy" id="681289"/>
    <lineage>
        <taxon>Bacteria</taxon>
        <taxon>Bacillati</taxon>
        <taxon>Actinomycetota</taxon>
        <taxon>Actinomycetes</taxon>
        <taxon>Pseudonocardiales</taxon>
        <taxon>Pseudonocardiaceae</taxon>
        <taxon>Pseudonocardia</taxon>
    </lineage>
</organism>